<feature type="signal peptide" evidence="1">
    <location>
        <begin position="1"/>
        <end position="22"/>
    </location>
</feature>
<gene>
    <name evidence="2" type="ORF">JY500_20565</name>
</gene>
<evidence type="ECO:0000313" key="3">
    <source>
        <dbReference type="Proteomes" id="UP000663570"/>
    </source>
</evidence>
<evidence type="ECO:0000256" key="1">
    <source>
        <dbReference type="SAM" id="SignalP"/>
    </source>
</evidence>
<sequence>MHHRFARTLIATSILLGLAACGGGGGSDPTVKPNPPVDPGPSACSTCAPGTLAGRIATGGAVVAAEIVIVDANGKSVKTVADSTGAYKVDVSTLTAPFIIKVVGNVGGEAVVLHSVATAGDVGTNAVNVTPLTELVSAAVIGTAPEAHLAAGTADLSKITPAAIDAAEKAIKVVVQPVLDAAGAGSANLRTTEFQPNRTGIDQVLDATKVVTKGAAYSITLVTGSAAVALDPSNPAGAKTIDAPAGGAKALNDLASSIGDIQTTLNEFAALFANAIPASTALQPYFATSFKHDGQAAADFIDQVLRHVDADSAGGFSHRGVRFDALRVENVIDADTIEASFRVVYRAGFRASDERMVFKRTAGKWLLAGNGLAGRVRVSLMARLKEKPLTETELLGLPGVTTYRVLPDGKTSYYQAIRDENGNNLFLWLCRPGEECFGTIGFAGAEWGTAERLARFKYNRYYAKQDGRVSNYIVFDVPTNRVASNVAAITVTGPGLPAGGLNLEPPVRRTRPYWVFKGDEFDWNAFNADRCNQINNASNPVANCGMDWSQVAQGSDYTFTLKDASGNVVAIQHDTLRGKPVSEADAYAKKDQLFPQYTLDDAHAFSYRNFFNDVDGPFMPGKPVTLTWTLPQQLGFRLVSVGMSILTPKLDANGNWLNTGYDEFAVGASHYNVDPKLANPLQTVFNPTHKIFPQGGWTTLTGVDAFGNVWEHELSPQNPR</sequence>
<protein>
    <recommendedName>
        <fullName evidence="4">Carboxypeptidase regulatory-like domain-containing protein</fullName>
    </recommendedName>
</protein>
<reference evidence="2 3" key="1">
    <citation type="submission" date="2021-02" db="EMBL/GenBank/DDBJ databases">
        <title>Niveibacterium changnyeongensis HC41.</title>
        <authorList>
            <person name="Kang M."/>
        </authorList>
    </citation>
    <scope>NUCLEOTIDE SEQUENCE [LARGE SCALE GENOMIC DNA]</scope>
    <source>
        <strain evidence="2 3">HC41</strain>
    </source>
</reference>
<evidence type="ECO:0008006" key="4">
    <source>
        <dbReference type="Google" id="ProtNLM"/>
    </source>
</evidence>
<keyword evidence="3" id="KW-1185">Reference proteome</keyword>
<proteinExistence type="predicted"/>
<keyword evidence="1" id="KW-0732">Signal</keyword>
<feature type="chain" id="PRO_5047309850" description="Carboxypeptidase regulatory-like domain-containing protein" evidence="1">
    <location>
        <begin position="23"/>
        <end position="720"/>
    </location>
</feature>
<organism evidence="2 3">
    <name type="scientific">Niveibacterium microcysteis</name>
    <dbReference type="NCBI Taxonomy" id="2811415"/>
    <lineage>
        <taxon>Bacteria</taxon>
        <taxon>Pseudomonadati</taxon>
        <taxon>Pseudomonadota</taxon>
        <taxon>Betaproteobacteria</taxon>
        <taxon>Rhodocyclales</taxon>
        <taxon>Rhodocyclaceae</taxon>
        <taxon>Niveibacterium</taxon>
    </lineage>
</organism>
<dbReference type="RefSeq" id="WP_206254418.1">
    <property type="nucleotide sequence ID" value="NZ_CP071060.1"/>
</dbReference>
<evidence type="ECO:0000313" key="2">
    <source>
        <dbReference type="EMBL" id="QSI76813.1"/>
    </source>
</evidence>
<dbReference type="EMBL" id="CP071060">
    <property type="protein sequence ID" value="QSI76813.1"/>
    <property type="molecule type" value="Genomic_DNA"/>
</dbReference>
<dbReference type="Proteomes" id="UP000663570">
    <property type="component" value="Chromosome"/>
</dbReference>
<dbReference type="PROSITE" id="PS51257">
    <property type="entry name" value="PROKAR_LIPOPROTEIN"/>
    <property type="match status" value="1"/>
</dbReference>
<accession>A0ABX7M7W9</accession>
<name>A0ABX7M7W9_9RHOO</name>